<organism evidence="1 2">
    <name type="scientific">Cichorium intybus</name>
    <name type="common">Chicory</name>
    <dbReference type="NCBI Taxonomy" id="13427"/>
    <lineage>
        <taxon>Eukaryota</taxon>
        <taxon>Viridiplantae</taxon>
        <taxon>Streptophyta</taxon>
        <taxon>Embryophyta</taxon>
        <taxon>Tracheophyta</taxon>
        <taxon>Spermatophyta</taxon>
        <taxon>Magnoliopsida</taxon>
        <taxon>eudicotyledons</taxon>
        <taxon>Gunneridae</taxon>
        <taxon>Pentapetalae</taxon>
        <taxon>asterids</taxon>
        <taxon>campanulids</taxon>
        <taxon>Asterales</taxon>
        <taxon>Asteraceae</taxon>
        <taxon>Cichorioideae</taxon>
        <taxon>Cichorieae</taxon>
        <taxon>Cichoriinae</taxon>
        <taxon>Cichorium</taxon>
    </lineage>
</organism>
<accession>A0ACB9CRC7</accession>
<gene>
    <name evidence="1" type="ORF">L2E82_26886</name>
</gene>
<reference evidence="2" key="1">
    <citation type="journal article" date="2022" name="Mol. Ecol. Resour.">
        <title>The genomes of chicory, endive, great burdock and yacon provide insights into Asteraceae palaeo-polyploidization history and plant inulin production.</title>
        <authorList>
            <person name="Fan W."/>
            <person name="Wang S."/>
            <person name="Wang H."/>
            <person name="Wang A."/>
            <person name="Jiang F."/>
            <person name="Liu H."/>
            <person name="Zhao H."/>
            <person name="Xu D."/>
            <person name="Zhang Y."/>
        </authorList>
    </citation>
    <scope>NUCLEOTIDE SEQUENCE [LARGE SCALE GENOMIC DNA]</scope>
    <source>
        <strain evidence="2">cv. Punajuju</strain>
    </source>
</reference>
<comment type="caution">
    <text evidence="1">The sequence shown here is derived from an EMBL/GenBank/DDBJ whole genome shotgun (WGS) entry which is preliminary data.</text>
</comment>
<reference evidence="1 2" key="2">
    <citation type="journal article" date="2022" name="Mol. Ecol. Resour.">
        <title>The genomes of chicory, endive, great burdock and yacon provide insights into Asteraceae paleo-polyploidization history and plant inulin production.</title>
        <authorList>
            <person name="Fan W."/>
            <person name="Wang S."/>
            <person name="Wang H."/>
            <person name="Wang A."/>
            <person name="Jiang F."/>
            <person name="Liu H."/>
            <person name="Zhao H."/>
            <person name="Xu D."/>
            <person name="Zhang Y."/>
        </authorList>
    </citation>
    <scope>NUCLEOTIDE SEQUENCE [LARGE SCALE GENOMIC DNA]</scope>
    <source>
        <strain evidence="2">cv. Punajuju</strain>
        <tissue evidence="1">Leaves</tissue>
    </source>
</reference>
<sequence length="181" mass="19950">MNALLPIPFSPSPFVVKSLHAKKETKNKMVSIISGIFVFAIIFMLLQNVAYSISDAKMVMVGGVQFAEEERPLLSRQEKGTLNAVTASAGTLVNGKIIGRKMLVKMVKEEHINGEKMVSKKASSSSIATLRKGGHKVTKRSKKIDHNDHDNDHQVEVKMSSAFMALNADYHVPRSHPPKNN</sequence>
<proteinExistence type="predicted"/>
<dbReference type="Proteomes" id="UP001055811">
    <property type="component" value="Linkage Group LG05"/>
</dbReference>
<evidence type="ECO:0000313" key="2">
    <source>
        <dbReference type="Proteomes" id="UP001055811"/>
    </source>
</evidence>
<dbReference type="EMBL" id="CM042013">
    <property type="protein sequence ID" value="KAI3736898.1"/>
    <property type="molecule type" value="Genomic_DNA"/>
</dbReference>
<protein>
    <submittedName>
        <fullName evidence="1">Uncharacterized protein</fullName>
    </submittedName>
</protein>
<keyword evidence="2" id="KW-1185">Reference proteome</keyword>
<name>A0ACB9CRC7_CICIN</name>
<evidence type="ECO:0000313" key="1">
    <source>
        <dbReference type="EMBL" id="KAI3736898.1"/>
    </source>
</evidence>